<proteinExistence type="predicted"/>
<feature type="region of interest" description="Disordered" evidence="1">
    <location>
        <begin position="48"/>
        <end position="76"/>
    </location>
</feature>
<organism evidence="2">
    <name type="scientific">Arion vulgaris</name>
    <dbReference type="NCBI Taxonomy" id="1028688"/>
    <lineage>
        <taxon>Eukaryota</taxon>
        <taxon>Metazoa</taxon>
        <taxon>Spiralia</taxon>
        <taxon>Lophotrochozoa</taxon>
        <taxon>Mollusca</taxon>
        <taxon>Gastropoda</taxon>
        <taxon>Heterobranchia</taxon>
        <taxon>Euthyneura</taxon>
        <taxon>Panpulmonata</taxon>
        <taxon>Eupulmonata</taxon>
        <taxon>Stylommatophora</taxon>
        <taxon>Helicina</taxon>
        <taxon>Arionoidea</taxon>
        <taxon>Arionidae</taxon>
        <taxon>Arion</taxon>
    </lineage>
</organism>
<feature type="non-terminal residue" evidence="2">
    <location>
        <position position="1"/>
    </location>
</feature>
<feature type="region of interest" description="Disordered" evidence="1">
    <location>
        <begin position="1"/>
        <end position="21"/>
    </location>
</feature>
<evidence type="ECO:0000256" key="1">
    <source>
        <dbReference type="SAM" id="MobiDB-lite"/>
    </source>
</evidence>
<name>A0A0B6YY37_9EUPU</name>
<accession>A0A0B6YY37</accession>
<evidence type="ECO:0000313" key="2">
    <source>
        <dbReference type="EMBL" id="CEK60626.1"/>
    </source>
</evidence>
<feature type="compositionally biased region" description="Low complexity" evidence="1">
    <location>
        <begin position="48"/>
        <end position="57"/>
    </location>
</feature>
<dbReference type="AlphaFoldDB" id="A0A0B6YY37"/>
<protein>
    <submittedName>
        <fullName evidence="2">Uncharacterized protein</fullName>
    </submittedName>
</protein>
<sequence>TSEKNDRSRRQRSSLDEMTEADHIIGDFNDVVTMDETVAAMVLTSLSVSPSSPSVTPGYYRDHMEGQCPYPDSHLS</sequence>
<gene>
    <name evidence="2" type="primary">ORF39933</name>
</gene>
<reference evidence="2" key="1">
    <citation type="submission" date="2014-12" db="EMBL/GenBank/DDBJ databases">
        <title>Insight into the proteome of Arion vulgaris.</title>
        <authorList>
            <person name="Aradska J."/>
            <person name="Bulat T."/>
            <person name="Smidak R."/>
            <person name="Sarate P."/>
            <person name="Gangsoo J."/>
            <person name="Sialana F."/>
            <person name="Bilban M."/>
            <person name="Lubec G."/>
        </authorList>
    </citation>
    <scope>NUCLEOTIDE SEQUENCE</scope>
    <source>
        <tissue evidence="2">Skin</tissue>
    </source>
</reference>
<feature type="non-terminal residue" evidence="2">
    <location>
        <position position="76"/>
    </location>
</feature>
<dbReference type="EMBL" id="HACG01013761">
    <property type="protein sequence ID" value="CEK60626.1"/>
    <property type="molecule type" value="Transcribed_RNA"/>
</dbReference>